<keyword evidence="2" id="KW-0812">Transmembrane</keyword>
<dbReference type="OrthoDB" id="5596991at2759"/>
<evidence type="ECO:0000256" key="1">
    <source>
        <dbReference type="SAM" id="MobiDB-lite"/>
    </source>
</evidence>
<name>A0A6G1GET9_9PEZI</name>
<reference evidence="5" key="2">
    <citation type="submission" date="2020-04" db="EMBL/GenBank/DDBJ databases">
        <authorList>
            <consortium name="NCBI Genome Project"/>
        </authorList>
    </citation>
    <scope>NUCLEOTIDE SEQUENCE</scope>
    <source>
        <strain evidence="5">CBS 781.70</strain>
    </source>
</reference>
<reference evidence="5" key="3">
    <citation type="submission" date="2025-04" db="UniProtKB">
        <authorList>
            <consortium name="RefSeq"/>
        </authorList>
    </citation>
    <scope>IDENTIFICATION</scope>
    <source>
        <strain evidence="5">CBS 781.70</strain>
    </source>
</reference>
<sequence>MAADIDRVCAAAVDGRLRNPIWRKEQLFQLHQAFAKDADKIQAAILQDSHGSVAEVAVELRLALDALKKCYLSLDLDKELEMEYRIAKGLDDQDRSDCPGLVYIEPTPHTMFFSVVAALAPAIAAGNCVILLLENTMRAVPTLLRTMLPPALDSDIFSIARTKVADPDVLSKCTQVLQNGIDAVSTVFHLVSQPNGLVVAVVDRTADITQAAQALVMARFAYGSASPYAPGLVLVHETVKKQFLLETMKHSIRMLPEHSLASGKQRNQFSNGDPAGNLHSGQDKDGVRIIFPSSAAAIVEVENRDSSLAQKLSEQCLCVCSITSLDDAIDFSNRYVLSESPIACFAFASAQAAKYICQYVRSDIGFVNHIPFELLVGPAAPINRPFSLESRYCPSFFSKPTPRFVKSSAQSILFQAAVLESNEVAISRILEGAVEKLPEPKRPKRLIPRGFFEEGVRTGAIVVFSPLLISMTAAGYFGAKALYYRVLQYPRI</sequence>
<feature type="transmembrane region" description="Helical" evidence="2">
    <location>
        <begin position="459"/>
        <end position="479"/>
    </location>
</feature>
<accession>A0A6G1GET9</accession>
<dbReference type="GO" id="GO:0016620">
    <property type="term" value="F:oxidoreductase activity, acting on the aldehyde or oxo group of donors, NAD or NADP as acceptor"/>
    <property type="evidence" value="ECO:0007669"/>
    <property type="project" value="InterPro"/>
</dbReference>
<dbReference type="GeneID" id="54417902"/>
<dbReference type="Gene3D" id="3.40.309.10">
    <property type="entry name" value="Aldehyde Dehydrogenase, Chain A, domain 2"/>
    <property type="match status" value="1"/>
</dbReference>
<evidence type="ECO:0008006" key="6">
    <source>
        <dbReference type="Google" id="ProtNLM"/>
    </source>
</evidence>
<dbReference type="Gene3D" id="3.40.605.10">
    <property type="entry name" value="Aldehyde Dehydrogenase, Chain A, domain 1"/>
    <property type="match status" value="1"/>
</dbReference>
<reference evidence="3 5" key="1">
    <citation type="submission" date="2020-01" db="EMBL/GenBank/DDBJ databases">
        <authorList>
            <consortium name="DOE Joint Genome Institute"/>
            <person name="Haridas S."/>
            <person name="Albert R."/>
            <person name="Binder M."/>
            <person name="Bloem J."/>
            <person name="Labutti K."/>
            <person name="Salamov A."/>
            <person name="Andreopoulos B."/>
            <person name="Baker S.E."/>
            <person name="Barry K."/>
            <person name="Bills G."/>
            <person name="Bluhm B.H."/>
            <person name="Cannon C."/>
            <person name="Castanera R."/>
            <person name="Culley D.E."/>
            <person name="Daum C."/>
            <person name="Ezra D."/>
            <person name="Gonzalez J.B."/>
            <person name="Henrissat B."/>
            <person name="Kuo A."/>
            <person name="Liang C."/>
            <person name="Lipzen A."/>
            <person name="Lutzoni F."/>
            <person name="Magnuson J."/>
            <person name="Mondo S."/>
            <person name="Nolan M."/>
            <person name="Ohm R."/>
            <person name="Pangilinan J."/>
            <person name="Park H.-J."/>
            <person name="Ramirez L."/>
            <person name="Alfaro M."/>
            <person name="Sun H."/>
            <person name="Tritt A."/>
            <person name="Yoshinaga Y."/>
            <person name="Zwiers L.-H."/>
            <person name="Turgeon B.G."/>
            <person name="Goodwin S.B."/>
            <person name="Spatafora J.W."/>
            <person name="Crous P.W."/>
            <person name="Grigoriev I.V."/>
        </authorList>
    </citation>
    <scope>NUCLEOTIDE SEQUENCE</scope>
    <source>
        <strain evidence="3 5">CBS 781.70</strain>
    </source>
</reference>
<dbReference type="EMBL" id="ML975150">
    <property type="protein sequence ID" value="KAF1816421.1"/>
    <property type="molecule type" value="Genomic_DNA"/>
</dbReference>
<dbReference type="PANTHER" id="PTHR43111:SF1">
    <property type="entry name" value="ALDEHYDE DEHYDROGENASE B-RELATED"/>
    <property type="match status" value="1"/>
</dbReference>
<dbReference type="Proteomes" id="UP000504638">
    <property type="component" value="Unplaced"/>
</dbReference>
<evidence type="ECO:0000313" key="4">
    <source>
        <dbReference type="Proteomes" id="UP000504638"/>
    </source>
</evidence>
<dbReference type="InterPro" id="IPR016161">
    <property type="entry name" value="Ald_DH/histidinol_DH"/>
</dbReference>
<proteinExistence type="predicted"/>
<gene>
    <name evidence="3 5" type="ORF">P152DRAFT_428480</name>
</gene>
<protein>
    <recommendedName>
        <fullName evidence="6">ALDH-like protein</fullName>
    </recommendedName>
</protein>
<organism evidence="3">
    <name type="scientific">Eremomyces bilateralis CBS 781.70</name>
    <dbReference type="NCBI Taxonomy" id="1392243"/>
    <lineage>
        <taxon>Eukaryota</taxon>
        <taxon>Fungi</taxon>
        <taxon>Dikarya</taxon>
        <taxon>Ascomycota</taxon>
        <taxon>Pezizomycotina</taxon>
        <taxon>Dothideomycetes</taxon>
        <taxon>Dothideomycetes incertae sedis</taxon>
        <taxon>Eremomycetales</taxon>
        <taxon>Eremomycetaceae</taxon>
        <taxon>Eremomyces</taxon>
    </lineage>
</organism>
<keyword evidence="2" id="KW-0472">Membrane</keyword>
<keyword evidence="2" id="KW-1133">Transmembrane helix</keyword>
<evidence type="ECO:0000313" key="3">
    <source>
        <dbReference type="EMBL" id="KAF1816421.1"/>
    </source>
</evidence>
<dbReference type="AlphaFoldDB" id="A0A6G1GET9"/>
<feature type="transmembrane region" description="Helical" evidence="2">
    <location>
        <begin position="111"/>
        <end position="133"/>
    </location>
</feature>
<feature type="region of interest" description="Disordered" evidence="1">
    <location>
        <begin position="263"/>
        <end position="284"/>
    </location>
</feature>
<dbReference type="InterPro" id="IPR016163">
    <property type="entry name" value="Ald_DH_C"/>
</dbReference>
<evidence type="ECO:0000256" key="2">
    <source>
        <dbReference type="SAM" id="Phobius"/>
    </source>
</evidence>
<keyword evidence="4" id="KW-1185">Reference proteome</keyword>
<evidence type="ECO:0000313" key="5">
    <source>
        <dbReference type="RefSeq" id="XP_033538052.1"/>
    </source>
</evidence>
<dbReference type="InterPro" id="IPR016162">
    <property type="entry name" value="Ald_DH_N"/>
</dbReference>
<dbReference type="RefSeq" id="XP_033538052.1">
    <property type="nucleotide sequence ID" value="XM_033677332.1"/>
</dbReference>
<dbReference type="PANTHER" id="PTHR43111">
    <property type="entry name" value="ALDEHYDE DEHYDROGENASE B-RELATED"/>
    <property type="match status" value="1"/>
</dbReference>
<dbReference type="SUPFAM" id="SSF53720">
    <property type="entry name" value="ALDH-like"/>
    <property type="match status" value="1"/>
</dbReference>